<keyword evidence="1 4" id="KW-0489">Methyltransferase</keyword>
<comment type="caution">
    <text evidence="4">The sequence shown here is derived from an EMBL/GenBank/DDBJ whole genome shotgun (WGS) entry which is preliminary data.</text>
</comment>
<dbReference type="GO" id="GO:0032259">
    <property type="term" value="P:methylation"/>
    <property type="evidence" value="ECO:0007669"/>
    <property type="project" value="UniProtKB-KW"/>
</dbReference>
<evidence type="ECO:0000313" key="4">
    <source>
        <dbReference type="EMBL" id="HIR70438.1"/>
    </source>
</evidence>
<dbReference type="InterPro" id="IPR029063">
    <property type="entry name" value="SAM-dependent_MTases_sf"/>
</dbReference>
<dbReference type="Gene3D" id="3.40.50.150">
    <property type="entry name" value="Vaccinia Virus protein VP39"/>
    <property type="match status" value="1"/>
</dbReference>
<dbReference type="InterPro" id="IPR041698">
    <property type="entry name" value="Methyltransf_25"/>
</dbReference>
<organism evidence="4 5">
    <name type="scientific">Candidatus Pullilachnospira gallistercoris</name>
    <dbReference type="NCBI Taxonomy" id="2840911"/>
    <lineage>
        <taxon>Bacteria</taxon>
        <taxon>Bacillati</taxon>
        <taxon>Bacillota</taxon>
        <taxon>Clostridia</taxon>
        <taxon>Lachnospirales</taxon>
        <taxon>Lachnospiraceae</taxon>
        <taxon>Lachnospiraceae incertae sedis</taxon>
        <taxon>Candidatus Pullilachnospira</taxon>
    </lineage>
</organism>
<sequence>MEAYGSFAKVYDLFMDNVPYERWGEHLQSLLKQYGVGQGLVAELGCGTGRMTRILAGAGYDMIGIDNSCEMLEEAYGAGADGILYLNQDMRSFELYGTVAAVISVCDSMNYITEEQDLLQVFALANNYLDPGGIFLFDMNTPFKYRQILADNVFAENRPEGSFIWENYFDEGTGINEYDLTLYIRDGEDDRYGRFEETHFQRAYEPRLVRELLEKAGLEFVGMLDAGTMKEPEANAQRIYFIARECTKKG</sequence>
<dbReference type="AlphaFoldDB" id="A0A9D1E962"/>
<proteinExistence type="predicted"/>
<evidence type="ECO:0000259" key="3">
    <source>
        <dbReference type="Pfam" id="PF13649"/>
    </source>
</evidence>
<feature type="domain" description="Methyltransferase" evidence="3">
    <location>
        <begin position="41"/>
        <end position="133"/>
    </location>
</feature>
<dbReference type="Pfam" id="PF13649">
    <property type="entry name" value="Methyltransf_25"/>
    <property type="match status" value="1"/>
</dbReference>
<keyword evidence="2" id="KW-0808">Transferase</keyword>
<dbReference type="SUPFAM" id="SSF53335">
    <property type="entry name" value="S-adenosyl-L-methionine-dependent methyltransferases"/>
    <property type="match status" value="1"/>
</dbReference>
<dbReference type="EMBL" id="DVHM01000063">
    <property type="protein sequence ID" value="HIR70438.1"/>
    <property type="molecule type" value="Genomic_DNA"/>
</dbReference>
<dbReference type="GO" id="GO:0008168">
    <property type="term" value="F:methyltransferase activity"/>
    <property type="evidence" value="ECO:0007669"/>
    <property type="project" value="UniProtKB-KW"/>
</dbReference>
<evidence type="ECO:0000256" key="2">
    <source>
        <dbReference type="ARBA" id="ARBA00022679"/>
    </source>
</evidence>
<evidence type="ECO:0000256" key="1">
    <source>
        <dbReference type="ARBA" id="ARBA00022603"/>
    </source>
</evidence>
<evidence type="ECO:0000313" key="5">
    <source>
        <dbReference type="Proteomes" id="UP000823912"/>
    </source>
</evidence>
<dbReference type="PANTHER" id="PTHR43861">
    <property type="entry name" value="TRANS-ACONITATE 2-METHYLTRANSFERASE-RELATED"/>
    <property type="match status" value="1"/>
</dbReference>
<dbReference type="CDD" id="cd02440">
    <property type="entry name" value="AdoMet_MTases"/>
    <property type="match status" value="1"/>
</dbReference>
<reference evidence="4" key="1">
    <citation type="submission" date="2020-10" db="EMBL/GenBank/DDBJ databases">
        <authorList>
            <person name="Gilroy R."/>
        </authorList>
    </citation>
    <scope>NUCLEOTIDE SEQUENCE</scope>
    <source>
        <strain evidence="4">ChiSjej5B23-6657</strain>
    </source>
</reference>
<dbReference type="PANTHER" id="PTHR43861:SF1">
    <property type="entry name" value="TRANS-ACONITATE 2-METHYLTRANSFERASE"/>
    <property type="match status" value="1"/>
</dbReference>
<reference evidence="4" key="2">
    <citation type="journal article" date="2021" name="PeerJ">
        <title>Extensive microbial diversity within the chicken gut microbiome revealed by metagenomics and culture.</title>
        <authorList>
            <person name="Gilroy R."/>
            <person name="Ravi A."/>
            <person name="Getino M."/>
            <person name="Pursley I."/>
            <person name="Horton D.L."/>
            <person name="Alikhan N.F."/>
            <person name="Baker D."/>
            <person name="Gharbi K."/>
            <person name="Hall N."/>
            <person name="Watson M."/>
            <person name="Adriaenssens E.M."/>
            <person name="Foster-Nyarko E."/>
            <person name="Jarju S."/>
            <person name="Secka A."/>
            <person name="Antonio M."/>
            <person name="Oren A."/>
            <person name="Chaudhuri R.R."/>
            <person name="La Ragione R."/>
            <person name="Hildebrand F."/>
            <person name="Pallen M.J."/>
        </authorList>
    </citation>
    <scope>NUCLEOTIDE SEQUENCE</scope>
    <source>
        <strain evidence="4">ChiSjej5B23-6657</strain>
    </source>
</reference>
<protein>
    <submittedName>
        <fullName evidence="4">Class I SAM-dependent methyltransferase</fullName>
    </submittedName>
</protein>
<dbReference type="Gene3D" id="2.20.25.110">
    <property type="entry name" value="S-adenosyl-L-methionine-dependent methyltransferases"/>
    <property type="match status" value="1"/>
</dbReference>
<dbReference type="Proteomes" id="UP000823912">
    <property type="component" value="Unassembled WGS sequence"/>
</dbReference>
<gene>
    <name evidence="4" type="ORF">IAA55_04065</name>
</gene>
<name>A0A9D1E962_9FIRM</name>
<accession>A0A9D1E962</accession>